<evidence type="ECO:0000313" key="3">
    <source>
        <dbReference type="Proteomes" id="UP000558997"/>
    </source>
</evidence>
<dbReference type="AlphaFoldDB" id="A0A841DY21"/>
<feature type="transmembrane region" description="Helical" evidence="1">
    <location>
        <begin position="48"/>
        <end position="67"/>
    </location>
</feature>
<keyword evidence="1" id="KW-1133">Transmembrane helix</keyword>
<protein>
    <submittedName>
        <fullName evidence="2">Uncharacterized protein</fullName>
    </submittedName>
</protein>
<name>A0A841DY21_9ACTN</name>
<evidence type="ECO:0000256" key="1">
    <source>
        <dbReference type="SAM" id="Phobius"/>
    </source>
</evidence>
<reference evidence="2 3" key="1">
    <citation type="submission" date="2020-08" db="EMBL/GenBank/DDBJ databases">
        <title>Sequencing the genomes of 1000 actinobacteria strains.</title>
        <authorList>
            <person name="Klenk H.-P."/>
        </authorList>
    </citation>
    <scope>NUCLEOTIDE SEQUENCE [LARGE SCALE GENOMIC DNA]</scope>
    <source>
        <strain evidence="2 3">DSM 17294</strain>
    </source>
</reference>
<sequence>MAGDEIHWVLVSRITGVGAVAVYGSAGTMILSGPVMLGATLLAGADMLVMGIIFTVLMLPLGLALWANTSVEREQNRQLDAFGVPAIAEVTGLGEWDDGESAGITLELRVSGTGFPAFETTWKRSASQDLRVGTRVTAVVEPGIGLCRVDL</sequence>
<dbReference type="Proteomes" id="UP000558997">
    <property type="component" value="Unassembled WGS sequence"/>
</dbReference>
<keyword evidence="3" id="KW-1185">Reference proteome</keyword>
<feature type="transmembrane region" description="Helical" evidence="1">
    <location>
        <begin position="20"/>
        <end position="42"/>
    </location>
</feature>
<organism evidence="2 3">
    <name type="scientific">Kribbella solani</name>
    <dbReference type="NCBI Taxonomy" id="236067"/>
    <lineage>
        <taxon>Bacteria</taxon>
        <taxon>Bacillati</taxon>
        <taxon>Actinomycetota</taxon>
        <taxon>Actinomycetes</taxon>
        <taxon>Propionibacteriales</taxon>
        <taxon>Kribbellaceae</taxon>
        <taxon>Kribbella</taxon>
    </lineage>
</organism>
<gene>
    <name evidence="2" type="ORF">HDA44_006824</name>
</gene>
<comment type="caution">
    <text evidence="2">The sequence shown here is derived from an EMBL/GenBank/DDBJ whole genome shotgun (WGS) entry which is preliminary data.</text>
</comment>
<proteinExistence type="predicted"/>
<evidence type="ECO:0000313" key="2">
    <source>
        <dbReference type="EMBL" id="MBB5983483.1"/>
    </source>
</evidence>
<dbReference type="RefSeq" id="WP_184841516.1">
    <property type="nucleotide sequence ID" value="NZ_BAAAVN010000022.1"/>
</dbReference>
<accession>A0A841DY21</accession>
<keyword evidence="1" id="KW-0472">Membrane</keyword>
<dbReference type="EMBL" id="JACHNF010000001">
    <property type="protein sequence ID" value="MBB5983483.1"/>
    <property type="molecule type" value="Genomic_DNA"/>
</dbReference>
<keyword evidence="1" id="KW-0812">Transmembrane</keyword>